<dbReference type="Pfam" id="PF11927">
    <property type="entry name" value="HODM_asu-like"/>
    <property type="match status" value="1"/>
</dbReference>
<dbReference type="EMBL" id="JAVRRD010000032">
    <property type="protein sequence ID" value="KAK5046115.1"/>
    <property type="molecule type" value="Genomic_DNA"/>
</dbReference>
<keyword evidence="2" id="KW-1185">Reference proteome</keyword>
<organism evidence="1 2">
    <name type="scientific">Exophiala bonariae</name>
    <dbReference type="NCBI Taxonomy" id="1690606"/>
    <lineage>
        <taxon>Eukaryota</taxon>
        <taxon>Fungi</taxon>
        <taxon>Dikarya</taxon>
        <taxon>Ascomycota</taxon>
        <taxon>Pezizomycotina</taxon>
        <taxon>Eurotiomycetes</taxon>
        <taxon>Chaetothyriomycetidae</taxon>
        <taxon>Chaetothyriales</taxon>
        <taxon>Herpotrichiellaceae</taxon>
        <taxon>Exophiala</taxon>
    </lineage>
</organism>
<protein>
    <recommendedName>
        <fullName evidence="3">HNH nuclease domain-containing protein</fullName>
    </recommendedName>
</protein>
<reference evidence="1 2" key="1">
    <citation type="submission" date="2023-08" db="EMBL/GenBank/DDBJ databases">
        <title>Black Yeasts Isolated from many extreme environments.</title>
        <authorList>
            <person name="Coleine C."/>
            <person name="Stajich J.E."/>
            <person name="Selbmann L."/>
        </authorList>
    </citation>
    <scope>NUCLEOTIDE SEQUENCE [LARGE SCALE GENOMIC DNA]</scope>
    <source>
        <strain evidence="1 2">CCFEE 5792</strain>
    </source>
</reference>
<name>A0AAV9N0E2_9EURO</name>
<evidence type="ECO:0008006" key="3">
    <source>
        <dbReference type="Google" id="ProtNLM"/>
    </source>
</evidence>
<dbReference type="RefSeq" id="XP_064701714.1">
    <property type="nucleotide sequence ID" value="XM_064852117.1"/>
</dbReference>
<dbReference type="Proteomes" id="UP001358417">
    <property type="component" value="Unassembled WGS sequence"/>
</dbReference>
<dbReference type="GeneID" id="89976735"/>
<sequence>MGVIEPLPGFDYRTTQQSRVYKFDRKYFMTMGISRTTINNIVHIDCNYLSRIETRRRLPAVRPEILACYPDAEPAVRELYTYLVQIFLPERYPTIFVQSWNSQTLENKITGDGLPFTCPRDILQALQLLNAHVDDDFLFTLPSKRTDGAEGEEFFLRALVWAFPNRSEPSKRIGRSMKALHVRVPKYAEKLDVSMDRYFSRLETGQVVVRSNWGVSIKASQTSSQLTDADYLSEPSGDVSIDKIFVRCELQTLFKLPASGARVLSIHEYVYPLQDIIDDGQAQAMLEAIDGLKKGNVPEIWNYKRASTWSDQVKKLLNEALAKEID</sequence>
<comment type="caution">
    <text evidence="1">The sequence shown here is derived from an EMBL/GenBank/DDBJ whole genome shotgun (WGS) entry which is preliminary data.</text>
</comment>
<gene>
    <name evidence="1" type="ORF">LTR84_008572</name>
</gene>
<dbReference type="AlphaFoldDB" id="A0AAV9N0E2"/>
<accession>A0AAV9N0E2</accession>
<evidence type="ECO:0000313" key="2">
    <source>
        <dbReference type="Proteomes" id="UP001358417"/>
    </source>
</evidence>
<dbReference type="InterPro" id="IPR021848">
    <property type="entry name" value="HODM_asu-like"/>
</dbReference>
<proteinExistence type="predicted"/>
<evidence type="ECO:0000313" key="1">
    <source>
        <dbReference type="EMBL" id="KAK5046115.1"/>
    </source>
</evidence>